<sequence>MMFSVLASPIRVSLPFVNMQGALDAIDSRSFFFSAYERQAMLCSNDQVCTRIDELIATNKIVRRTSEWDIAEDLNDGGIYQATIDGEFLKEDLSWLDEETKKQIAIKDGTGAKHYGAFAFNRKKKKMKKRFDRALEILYSSIGKITAGHGYHTKKEPMDKYLETSWFPLAWFHLSEAFVFFFFAHLVAIAIFVIEVFFQITLHILFSRLCNRKRRPVLPRIVIVSSDVDDRRPSTISTTNPFLSLMSSIQFKPKRRESYVP</sequence>
<gene>
    <name evidence="2" type="ORF">PFISCL1PPCAC_24642</name>
    <name evidence="3" type="ORF">PFISCL1PPCAC_28735</name>
</gene>
<dbReference type="InterPro" id="IPR040128">
    <property type="entry name" value="T25E4.2-like"/>
</dbReference>
<organism evidence="3 4">
    <name type="scientific">Pristionchus fissidentatus</name>
    <dbReference type="NCBI Taxonomy" id="1538716"/>
    <lineage>
        <taxon>Eukaryota</taxon>
        <taxon>Metazoa</taxon>
        <taxon>Ecdysozoa</taxon>
        <taxon>Nematoda</taxon>
        <taxon>Chromadorea</taxon>
        <taxon>Rhabditida</taxon>
        <taxon>Rhabditina</taxon>
        <taxon>Diplogasteromorpha</taxon>
        <taxon>Diplogasteroidea</taxon>
        <taxon>Neodiplogasteridae</taxon>
        <taxon>Pristionchus</taxon>
    </lineage>
</organism>
<evidence type="ECO:0000313" key="4">
    <source>
        <dbReference type="Proteomes" id="UP001432322"/>
    </source>
</evidence>
<dbReference type="Proteomes" id="UP001432322">
    <property type="component" value="Unassembled WGS sequence"/>
</dbReference>
<proteinExistence type="predicted"/>
<keyword evidence="1" id="KW-0472">Membrane</keyword>
<dbReference type="AlphaFoldDB" id="A0AAV5X3P0"/>
<evidence type="ECO:0000313" key="2">
    <source>
        <dbReference type="EMBL" id="GMT33346.1"/>
    </source>
</evidence>
<keyword evidence="1" id="KW-0812">Transmembrane</keyword>
<dbReference type="EMBL" id="BTSY01000138">
    <property type="protein sequence ID" value="GMT37438.1"/>
    <property type="molecule type" value="Genomic_DNA"/>
</dbReference>
<accession>A0AAV5X3P0</accession>
<protein>
    <submittedName>
        <fullName evidence="3">Uncharacterized protein</fullName>
    </submittedName>
</protein>
<keyword evidence="4" id="KW-1185">Reference proteome</keyword>
<reference evidence="3" key="1">
    <citation type="submission" date="2023-10" db="EMBL/GenBank/DDBJ databases">
        <title>Genome assembly of Pristionchus species.</title>
        <authorList>
            <person name="Yoshida K."/>
            <person name="Sommer R.J."/>
        </authorList>
    </citation>
    <scope>NUCLEOTIDE SEQUENCE</scope>
    <source>
        <strain evidence="3">RS5133</strain>
    </source>
</reference>
<dbReference type="PANTHER" id="PTHR22714">
    <property type="entry name" value="PROTEIN CBG02446-RELATED"/>
    <property type="match status" value="1"/>
</dbReference>
<keyword evidence="1" id="KW-1133">Transmembrane helix</keyword>
<evidence type="ECO:0000313" key="3">
    <source>
        <dbReference type="EMBL" id="GMT37438.1"/>
    </source>
</evidence>
<dbReference type="EMBL" id="BTSY01000006">
    <property type="protein sequence ID" value="GMT33346.1"/>
    <property type="molecule type" value="Genomic_DNA"/>
</dbReference>
<evidence type="ECO:0000256" key="1">
    <source>
        <dbReference type="SAM" id="Phobius"/>
    </source>
</evidence>
<name>A0AAV5X3P0_9BILA</name>
<comment type="caution">
    <text evidence="3">The sequence shown here is derived from an EMBL/GenBank/DDBJ whole genome shotgun (WGS) entry which is preliminary data.</text>
</comment>
<dbReference type="PANTHER" id="PTHR22714:SF2">
    <property type="entry name" value="IONOTROPIC GLUTAMATE RECEPTOR L-GLUTAMATE AND GLYCINE-BINDING DOMAIN-CONTAINING PROTEIN"/>
    <property type="match status" value="1"/>
</dbReference>
<feature type="transmembrane region" description="Helical" evidence="1">
    <location>
        <begin position="177"/>
        <end position="206"/>
    </location>
</feature>